<evidence type="ECO:0000313" key="4">
    <source>
        <dbReference type="Proteomes" id="UP000242715"/>
    </source>
</evidence>
<dbReference type="AlphaFoldDB" id="A0A2Z6NYW7"/>
<keyword evidence="4" id="KW-1185">Reference proteome</keyword>
<sequence>MVNHTPAGTLSCDALWFTLSQTSSSSSSSSSPSPPSQPRPSPFEYTPLTPPTRLPIHPQTTFPLQIISPTQQHSKPYPDLSQEKDSHQEKQEPNHVSLPNPITSTSNKKVLGRRQCSQSSSCPAKRRKLKSETVPPPFPWTTSKRATVHTLDHLLSELKLKTISGTLQCKFCKFQQDIQFDLVEKFQKVTKFIEENIHEMHDRAPDAWNNPVLPRCERCGKEKAMEPLITKKRNINWLFMLLGEMIGCCKIKHLKYFCKHNDIHRTAARNRLIYLTYLGLCKQLQPERPFNL</sequence>
<dbReference type="Pfam" id="PF23324">
    <property type="entry name" value="DUF7086"/>
    <property type="match status" value="1"/>
</dbReference>
<dbReference type="InterPro" id="IPR055513">
    <property type="entry name" value="DUF7086"/>
</dbReference>
<evidence type="ECO:0000313" key="3">
    <source>
        <dbReference type="EMBL" id="GAU35347.1"/>
    </source>
</evidence>
<dbReference type="EMBL" id="DF973587">
    <property type="protein sequence ID" value="GAU35347.1"/>
    <property type="molecule type" value="Genomic_DNA"/>
</dbReference>
<evidence type="ECO:0000256" key="1">
    <source>
        <dbReference type="SAM" id="MobiDB-lite"/>
    </source>
</evidence>
<proteinExistence type="predicted"/>
<dbReference type="Proteomes" id="UP000242715">
    <property type="component" value="Unassembled WGS sequence"/>
</dbReference>
<evidence type="ECO:0000259" key="2">
    <source>
        <dbReference type="Pfam" id="PF23324"/>
    </source>
</evidence>
<gene>
    <name evidence="3" type="ORF">TSUD_337390</name>
</gene>
<name>A0A2Z6NYW7_TRISU</name>
<feature type="domain" description="DUF7086" evidence="2">
    <location>
        <begin position="155"/>
        <end position="284"/>
    </location>
</feature>
<reference evidence="4" key="1">
    <citation type="journal article" date="2017" name="Front. Plant Sci.">
        <title>Climate Clever Clovers: New Paradigm to Reduce the Environmental Footprint of Ruminants by Breeding Low Methanogenic Forages Utilizing Haplotype Variation.</title>
        <authorList>
            <person name="Kaur P."/>
            <person name="Appels R."/>
            <person name="Bayer P.E."/>
            <person name="Keeble-Gagnere G."/>
            <person name="Wang J."/>
            <person name="Hirakawa H."/>
            <person name="Shirasawa K."/>
            <person name="Vercoe P."/>
            <person name="Stefanova K."/>
            <person name="Durmic Z."/>
            <person name="Nichols P."/>
            <person name="Revell C."/>
            <person name="Isobe S.N."/>
            <person name="Edwards D."/>
            <person name="Erskine W."/>
        </authorList>
    </citation>
    <scope>NUCLEOTIDE SEQUENCE [LARGE SCALE GENOMIC DNA]</scope>
    <source>
        <strain evidence="4">cv. Daliak</strain>
    </source>
</reference>
<dbReference type="PANTHER" id="PTHR34272">
    <property type="entry name" value="EXPRESSED PROTEIN"/>
    <property type="match status" value="1"/>
</dbReference>
<feature type="compositionally biased region" description="Polar residues" evidence="1">
    <location>
        <begin position="58"/>
        <end position="74"/>
    </location>
</feature>
<dbReference type="PANTHER" id="PTHR34272:SF1">
    <property type="entry name" value="EXPRESSED PROTEIN"/>
    <property type="match status" value="1"/>
</dbReference>
<accession>A0A2Z6NYW7</accession>
<feature type="compositionally biased region" description="Basic and acidic residues" evidence="1">
    <location>
        <begin position="81"/>
        <end position="93"/>
    </location>
</feature>
<organism evidence="3 4">
    <name type="scientific">Trifolium subterraneum</name>
    <name type="common">Subterranean clover</name>
    <dbReference type="NCBI Taxonomy" id="3900"/>
    <lineage>
        <taxon>Eukaryota</taxon>
        <taxon>Viridiplantae</taxon>
        <taxon>Streptophyta</taxon>
        <taxon>Embryophyta</taxon>
        <taxon>Tracheophyta</taxon>
        <taxon>Spermatophyta</taxon>
        <taxon>Magnoliopsida</taxon>
        <taxon>eudicotyledons</taxon>
        <taxon>Gunneridae</taxon>
        <taxon>Pentapetalae</taxon>
        <taxon>rosids</taxon>
        <taxon>fabids</taxon>
        <taxon>Fabales</taxon>
        <taxon>Fabaceae</taxon>
        <taxon>Papilionoideae</taxon>
        <taxon>50 kb inversion clade</taxon>
        <taxon>NPAAA clade</taxon>
        <taxon>Hologalegina</taxon>
        <taxon>IRL clade</taxon>
        <taxon>Trifolieae</taxon>
        <taxon>Trifolium</taxon>
    </lineage>
</organism>
<dbReference type="OrthoDB" id="1900495at2759"/>
<feature type="region of interest" description="Disordered" evidence="1">
    <location>
        <begin position="21"/>
        <end position="140"/>
    </location>
</feature>
<feature type="compositionally biased region" description="Low complexity" evidence="1">
    <location>
        <begin position="21"/>
        <end position="31"/>
    </location>
</feature>
<feature type="compositionally biased region" description="Pro residues" evidence="1">
    <location>
        <begin position="32"/>
        <end position="41"/>
    </location>
</feature>
<protein>
    <recommendedName>
        <fullName evidence="2">DUF7086 domain-containing protein</fullName>
    </recommendedName>
</protein>